<organism evidence="2 3">
    <name type="scientific">Aurantiacibacter luteus</name>
    <dbReference type="NCBI Taxonomy" id="1581420"/>
    <lineage>
        <taxon>Bacteria</taxon>
        <taxon>Pseudomonadati</taxon>
        <taxon>Pseudomonadota</taxon>
        <taxon>Alphaproteobacteria</taxon>
        <taxon>Sphingomonadales</taxon>
        <taxon>Erythrobacteraceae</taxon>
        <taxon>Aurantiacibacter</taxon>
    </lineage>
</organism>
<evidence type="ECO:0000313" key="3">
    <source>
        <dbReference type="Proteomes" id="UP000053464"/>
    </source>
</evidence>
<dbReference type="AlphaFoldDB" id="A0A0G9N2S3"/>
<name>A0A0G9N2S3_9SPHN</name>
<dbReference type="InterPro" id="IPR014922">
    <property type="entry name" value="YdhG-like"/>
</dbReference>
<dbReference type="PATRIC" id="fig|1581420.6.peg.1117"/>
<reference evidence="2 3" key="1">
    <citation type="submission" date="2015-04" db="EMBL/GenBank/DDBJ databases">
        <title>The draft genome sequence of Erythrobacter luteus KA37.</title>
        <authorList>
            <person name="Zhuang L."/>
            <person name="Liu Y."/>
            <person name="Shao Z."/>
        </authorList>
    </citation>
    <scope>NUCLEOTIDE SEQUENCE [LARGE SCALE GENOMIC DNA]</scope>
    <source>
        <strain evidence="2 3">KA37</strain>
    </source>
</reference>
<dbReference type="Pfam" id="PF08818">
    <property type="entry name" value="DUF1801"/>
    <property type="match status" value="1"/>
</dbReference>
<comment type="caution">
    <text evidence="2">The sequence shown here is derived from an EMBL/GenBank/DDBJ whole genome shotgun (WGS) entry which is preliminary data.</text>
</comment>
<sequence length="137" mass="14942">MAMTFEDHVSAVDHAGKRDEARALDALFRKVSGQVPAMWGKIAGYGTYHYRYDSGREGDSFRAGFATTKAKHSLHLMGLYCDAEAGEASKALLAKLGKHSTGASCVYINKLADVDMGVLEELVQLNWNAMNRAYPPA</sequence>
<protein>
    <recommendedName>
        <fullName evidence="1">YdhG-like domain-containing protein</fullName>
    </recommendedName>
</protein>
<evidence type="ECO:0000259" key="1">
    <source>
        <dbReference type="Pfam" id="PF08818"/>
    </source>
</evidence>
<dbReference type="EMBL" id="LBHB01000001">
    <property type="protein sequence ID" value="KLE35833.1"/>
    <property type="molecule type" value="Genomic_DNA"/>
</dbReference>
<dbReference type="STRING" id="1581420.AAW00_05545"/>
<keyword evidence="3" id="KW-1185">Reference proteome</keyword>
<proteinExistence type="predicted"/>
<feature type="domain" description="YdhG-like" evidence="1">
    <location>
        <begin position="17"/>
        <end position="125"/>
    </location>
</feature>
<gene>
    <name evidence="2" type="ORF">AAW00_05545</name>
</gene>
<accession>A0A0G9N2S3</accession>
<evidence type="ECO:0000313" key="2">
    <source>
        <dbReference type="EMBL" id="KLE35833.1"/>
    </source>
</evidence>
<dbReference type="OrthoDB" id="5951444at2"/>
<dbReference type="Proteomes" id="UP000053464">
    <property type="component" value="Unassembled WGS sequence"/>
</dbReference>